<accession>H2ANL3</accession>
<dbReference type="EMBL" id="HE650821">
    <property type="protein sequence ID" value="CCF55963.1"/>
    <property type="molecule type" value="Genomic_DNA"/>
</dbReference>
<keyword evidence="2" id="KW-0853">WD repeat</keyword>
<dbReference type="OrthoDB" id="427368at2759"/>
<dbReference type="RefSeq" id="XP_003955098.1">
    <property type="nucleotide sequence ID" value="XM_003955049.1"/>
</dbReference>
<evidence type="ECO:0000256" key="5">
    <source>
        <dbReference type="SAM" id="Coils"/>
    </source>
</evidence>
<dbReference type="Gene3D" id="2.130.10.10">
    <property type="entry name" value="YVTN repeat-like/Quinoprotein amine dehydrogenase"/>
    <property type="match status" value="1"/>
</dbReference>
<dbReference type="InterPro" id="IPR015943">
    <property type="entry name" value="WD40/YVTN_repeat-like_dom_sf"/>
</dbReference>
<dbReference type="eggNOG" id="KOG1274">
    <property type="taxonomic scope" value="Eukaryota"/>
</dbReference>
<evidence type="ECO:0000256" key="4">
    <source>
        <dbReference type="ARBA" id="ARBA00023242"/>
    </source>
</evidence>
<gene>
    <name evidence="9" type="primary">KAFR0A05280</name>
    <name evidence="9" type="ORF">KAFR_0A05280</name>
</gene>
<dbReference type="HOGENOM" id="CLU_004219_2_0_1"/>
<dbReference type="Proteomes" id="UP000005220">
    <property type="component" value="Chromosome 1"/>
</dbReference>
<evidence type="ECO:0000259" key="8">
    <source>
        <dbReference type="Pfam" id="PF20946"/>
    </source>
</evidence>
<keyword evidence="5" id="KW-0175">Coiled coil</keyword>
<name>H2ANL3_KAZAF</name>
<evidence type="ECO:0000256" key="2">
    <source>
        <dbReference type="ARBA" id="ARBA00022574"/>
    </source>
</evidence>
<keyword evidence="4" id="KW-0539">Nucleus</keyword>
<dbReference type="InterPro" id="IPR022100">
    <property type="entry name" value="WDHD1/CFT4_beta-prop_2nd"/>
</dbReference>
<dbReference type="GO" id="GO:0000727">
    <property type="term" value="P:double-strand break repair via break-induced replication"/>
    <property type="evidence" value="ECO:0007669"/>
    <property type="project" value="EnsemblFungi"/>
</dbReference>
<evidence type="ECO:0000259" key="7">
    <source>
        <dbReference type="Pfam" id="PF12341"/>
    </source>
</evidence>
<proteinExistence type="predicted"/>
<dbReference type="Pfam" id="PF20946">
    <property type="entry name" value="Ctf4_C"/>
    <property type="match status" value="1"/>
</dbReference>
<dbReference type="PANTHER" id="PTHR19932:SF10">
    <property type="entry name" value="WD REPEAT AND HMG-BOX DNA-BINDING PROTEIN 1"/>
    <property type="match status" value="1"/>
</dbReference>
<dbReference type="GO" id="GO:0034085">
    <property type="term" value="P:establishment of sister chromatid cohesion"/>
    <property type="evidence" value="ECO:0007669"/>
    <property type="project" value="EnsemblFungi"/>
</dbReference>
<dbReference type="KEGG" id="kaf:KAFR_0A05280"/>
<comment type="subcellular location">
    <subcellularLocation>
        <location evidence="1">Nucleus</location>
    </subcellularLocation>
</comment>
<evidence type="ECO:0000256" key="3">
    <source>
        <dbReference type="ARBA" id="ARBA00022737"/>
    </source>
</evidence>
<dbReference type="GO" id="GO:0043596">
    <property type="term" value="C:nuclear replication fork"/>
    <property type="evidence" value="ECO:0007669"/>
    <property type="project" value="EnsemblFungi"/>
</dbReference>
<dbReference type="STRING" id="1071382.H2ANL3"/>
<dbReference type="GO" id="GO:0006270">
    <property type="term" value="P:DNA replication initiation"/>
    <property type="evidence" value="ECO:0007669"/>
    <property type="project" value="EnsemblFungi"/>
</dbReference>
<dbReference type="SUPFAM" id="SSF50978">
    <property type="entry name" value="WD40 repeat-like"/>
    <property type="match status" value="1"/>
</dbReference>
<dbReference type="InterPro" id="IPR048591">
    <property type="entry name" value="WDHD1/CFT4_hel"/>
</dbReference>
<feature type="domain" description="WDHD1/CFT4 helical bundle" evidence="8">
    <location>
        <begin position="831"/>
        <end position="934"/>
    </location>
</feature>
<keyword evidence="3" id="KW-0677">Repeat</keyword>
<protein>
    <submittedName>
        <fullName evidence="9">Uncharacterized protein</fullName>
    </submittedName>
</protein>
<dbReference type="GO" id="GO:0003682">
    <property type="term" value="F:chromatin binding"/>
    <property type="evidence" value="ECO:0007669"/>
    <property type="project" value="EnsemblFungi"/>
</dbReference>
<keyword evidence="10" id="KW-1185">Reference proteome</keyword>
<feature type="region of interest" description="Disordered" evidence="6">
    <location>
        <begin position="358"/>
        <end position="423"/>
    </location>
</feature>
<dbReference type="GO" id="GO:0000278">
    <property type="term" value="P:mitotic cell cycle"/>
    <property type="evidence" value="ECO:0007669"/>
    <property type="project" value="TreeGrafter"/>
</dbReference>
<dbReference type="GO" id="GO:0007064">
    <property type="term" value="P:mitotic sister chromatid cohesion"/>
    <property type="evidence" value="ECO:0007669"/>
    <property type="project" value="EnsemblFungi"/>
</dbReference>
<evidence type="ECO:0000256" key="1">
    <source>
        <dbReference type="ARBA" id="ARBA00004123"/>
    </source>
</evidence>
<evidence type="ECO:0000256" key="6">
    <source>
        <dbReference type="SAM" id="MobiDB-lite"/>
    </source>
</evidence>
<dbReference type="AlphaFoldDB" id="H2ANL3"/>
<dbReference type="FunCoup" id="H2ANL3">
    <property type="interactions" value="402"/>
</dbReference>
<dbReference type="GO" id="GO:0042802">
    <property type="term" value="F:identical protein binding"/>
    <property type="evidence" value="ECO:0007669"/>
    <property type="project" value="EnsemblFungi"/>
</dbReference>
<dbReference type="InterPro" id="IPR036322">
    <property type="entry name" value="WD40_repeat_dom_sf"/>
</dbReference>
<dbReference type="GeneID" id="13886081"/>
<sequence>MSVTVVEKTVFDYGGKTLISLAEDNNLLCVANKNGMTKILKTNNPEEEPEVIEIVKDLTSIRGSGIANFIITTSKGDAFNYCFTEPKESLIYRSALPLRDSAVVHSGKMCVLGGDDLELTIVDLGSDSDNTKATIKTDEQISQLSYTPKTNILAVSTINGVVSFYSMTSTKPNKVHELPGYIPENAYNATIQDKLLNQVLDEGDDSDSDLDNNLDEEKITDPEFCEENRISTRAAWHPNGLYFALPCKDSTIKIFTINDYSLIKTVSNLSHLNSKFIDLQFDTVHGNYLAAIDLENKLTVWNWQTSQIHYTHQFKQKITNIIWKANASKNDMDIILGTWSGAVLTVQSVAESLNLTEPLASRESSSLKPKSKNGLFVDSDSELENALESRSGENHVNDMAEESNGEENENDNDAADSGTLFSDVNENESKRKYHFDDEEDFIDDDDGAGYVTNAKKLNNATYNDKHSYRRNNAVNFVQDRSSHFHYRPISPGATPFGSTDRRYLTMNTIGYVSTVRNSEQNSITVSFFDIGKFSEYHFEDVFGYDVCYLNEIGTLFAQSKTGQLQYRPHDSTHSNWTKLIPLSKDERITSIAATPKLIIVGTSLGYVRIFNEFAVPLAIEKMSPIVALTAHEYKIFSVHFSQFHGVSYSLFEQTPSASKYYQRECSLPISLPSFSLNIDEEFDTNFEKFNPMGIRSLFFSIYGDPCIFGADGVLLVLNKWRSSLQSRWVPVLDSSMEIWKMAGGKENNDVHVWPLGLSYDTLNCILVKGKHIWPEFPLPLPSEMEIRIPILVKAQLLQEHKERLQKEEDAFHDESDEEQKVEKEIVVPVNMAAEEELLRSKILSTLLTDTLENDGELYGNEQDILASLNGAYDKSLLRLFAVACSEQNAARALSLARELKQDKALTAAAKISERAEMMALMKKVNDIREARFEEQMNNI</sequence>
<dbReference type="Pfam" id="PF12341">
    <property type="entry name" value="Mcl1_mid"/>
    <property type="match status" value="1"/>
</dbReference>
<evidence type="ECO:0000313" key="10">
    <source>
        <dbReference type="Proteomes" id="UP000005220"/>
    </source>
</evidence>
<feature type="compositionally biased region" description="Acidic residues" evidence="6">
    <location>
        <begin position="399"/>
        <end position="414"/>
    </location>
</feature>
<organism evidence="9 10">
    <name type="scientific">Kazachstania africana (strain ATCC 22294 / BCRC 22015 / CBS 2517 / CECT 1963 / NBRC 1671 / NRRL Y-8276)</name>
    <name type="common">Yeast</name>
    <name type="synonym">Kluyveromyces africanus</name>
    <dbReference type="NCBI Taxonomy" id="1071382"/>
    <lineage>
        <taxon>Eukaryota</taxon>
        <taxon>Fungi</taxon>
        <taxon>Dikarya</taxon>
        <taxon>Ascomycota</taxon>
        <taxon>Saccharomycotina</taxon>
        <taxon>Saccharomycetes</taxon>
        <taxon>Saccharomycetales</taxon>
        <taxon>Saccharomycetaceae</taxon>
        <taxon>Kazachstania</taxon>
    </lineage>
</organism>
<dbReference type="PANTHER" id="PTHR19932">
    <property type="entry name" value="WD REPEAT AND HMG-BOX DNA BINDING PROTEIN"/>
    <property type="match status" value="1"/>
</dbReference>
<feature type="domain" description="WDHD1/CFT4 second beta-propeller" evidence="7">
    <location>
        <begin position="488"/>
        <end position="790"/>
    </location>
</feature>
<evidence type="ECO:0000313" key="9">
    <source>
        <dbReference type="EMBL" id="CCF55963.1"/>
    </source>
</evidence>
<feature type="coiled-coil region" evidence="5">
    <location>
        <begin position="794"/>
        <end position="824"/>
    </location>
</feature>
<dbReference type="InParanoid" id="H2ANL3"/>
<reference evidence="9 10" key="1">
    <citation type="journal article" date="2011" name="Proc. Natl. Acad. Sci. U.S.A.">
        <title>Evolutionary erosion of yeast sex chromosomes by mating-type switching accidents.</title>
        <authorList>
            <person name="Gordon J.L."/>
            <person name="Armisen D."/>
            <person name="Proux-Wera E."/>
            <person name="Oheigeartaigh S.S."/>
            <person name="Byrne K.P."/>
            <person name="Wolfe K.H."/>
        </authorList>
    </citation>
    <scope>NUCLEOTIDE SEQUENCE [LARGE SCALE GENOMIC DNA]</scope>
    <source>
        <strain evidence="10">ATCC 22294 / BCRC 22015 / CBS 2517 / CECT 1963 / NBRC 1671 / NRRL Y-8276</strain>
    </source>
</reference>